<reference evidence="1 2" key="1">
    <citation type="journal article" date="2018" name="Science">
        <title>The opium poppy genome and morphinan production.</title>
        <authorList>
            <person name="Guo L."/>
            <person name="Winzer T."/>
            <person name="Yang X."/>
            <person name="Li Y."/>
            <person name="Ning Z."/>
            <person name="He Z."/>
            <person name="Teodor R."/>
            <person name="Lu Y."/>
            <person name="Bowser T.A."/>
            <person name="Graham I.A."/>
            <person name="Ye K."/>
        </authorList>
    </citation>
    <scope>NUCLEOTIDE SEQUENCE [LARGE SCALE GENOMIC DNA]</scope>
    <source>
        <strain evidence="2">cv. HN1</strain>
        <tissue evidence="1">Leaves</tissue>
    </source>
</reference>
<evidence type="ECO:0000313" key="2">
    <source>
        <dbReference type="Proteomes" id="UP000316621"/>
    </source>
</evidence>
<organism evidence="1 2">
    <name type="scientific">Papaver somniferum</name>
    <name type="common">Opium poppy</name>
    <dbReference type="NCBI Taxonomy" id="3469"/>
    <lineage>
        <taxon>Eukaryota</taxon>
        <taxon>Viridiplantae</taxon>
        <taxon>Streptophyta</taxon>
        <taxon>Embryophyta</taxon>
        <taxon>Tracheophyta</taxon>
        <taxon>Spermatophyta</taxon>
        <taxon>Magnoliopsida</taxon>
        <taxon>Ranunculales</taxon>
        <taxon>Papaveraceae</taxon>
        <taxon>Papaveroideae</taxon>
        <taxon>Papaver</taxon>
    </lineage>
</organism>
<dbReference type="EMBL" id="CM010715">
    <property type="protein sequence ID" value="RZC47048.1"/>
    <property type="molecule type" value="Genomic_DNA"/>
</dbReference>
<gene>
    <name evidence="1" type="ORF">C5167_040004</name>
</gene>
<dbReference type="Proteomes" id="UP000316621">
    <property type="component" value="Chromosome 1"/>
</dbReference>
<accession>A0A4Y7IHY5</accession>
<proteinExistence type="predicted"/>
<dbReference type="Gramene" id="RZC47048">
    <property type="protein sequence ID" value="RZC47048"/>
    <property type="gene ID" value="C5167_040004"/>
</dbReference>
<name>A0A4Y7IHY5_PAPSO</name>
<keyword evidence="2" id="KW-1185">Reference proteome</keyword>
<dbReference type="AlphaFoldDB" id="A0A4Y7IHY5"/>
<evidence type="ECO:0000313" key="1">
    <source>
        <dbReference type="EMBL" id="RZC47048.1"/>
    </source>
</evidence>
<protein>
    <submittedName>
        <fullName evidence="1">Uncharacterized protein</fullName>
    </submittedName>
</protein>
<sequence length="70" mass="8088">MPWLYVSIDDLAGILGTRFVFGWIKSVEVYWVRIAWRVKGNIGVFLSKALYGVLAFILRDYQNIETGTLF</sequence>